<reference evidence="5 6" key="1">
    <citation type="journal article" date="2016" name="Nat. Commun.">
        <title>Thousands of microbial genomes shed light on interconnected biogeochemical processes in an aquifer system.</title>
        <authorList>
            <person name="Anantharaman K."/>
            <person name="Brown C.T."/>
            <person name="Hug L.A."/>
            <person name="Sharon I."/>
            <person name="Castelle C.J."/>
            <person name="Probst A.J."/>
            <person name="Thomas B.C."/>
            <person name="Singh A."/>
            <person name="Wilkins M.J."/>
            <person name="Karaoz U."/>
            <person name="Brodie E.L."/>
            <person name="Williams K.H."/>
            <person name="Hubbard S.S."/>
            <person name="Banfield J.F."/>
        </authorList>
    </citation>
    <scope>NUCLEOTIDE SEQUENCE [LARGE SCALE GENOMIC DNA]</scope>
</reference>
<dbReference type="GO" id="GO:0016740">
    <property type="term" value="F:transferase activity"/>
    <property type="evidence" value="ECO:0007669"/>
    <property type="project" value="UniProtKB-KW"/>
</dbReference>
<dbReference type="Gene3D" id="3.30.360.10">
    <property type="entry name" value="Dihydrodipicolinate Reductase, domain 2"/>
    <property type="match status" value="1"/>
</dbReference>
<comment type="caution">
    <text evidence="5">The sequence shown here is derived from an EMBL/GenBank/DDBJ whole genome shotgun (WGS) entry which is preliminary data.</text>
</comment>
<dbReference type="Pfam" id="PF01408">
    <property type="entry name" value="GFO_IDH_MocA"/>
    <property type="match status" value="1"/>
</dbReference>
<dbReference type="InterPro" id="IPR018357">
    <property type="entry name" value="Hexapep_transf_CS"/>
</dbReference>
<feature type="domain" description="GFO/IDH/MocA-like oxidoreductase" evidence="4">
    <location>
        <begin position="131"/>
        <end position="239"/>
    </location>
</feature>
<dbReference type="Proteomes" id="UP000178943">
    <property type="component" value="Unassembled WGS sequence"/>
</dbReference>
<dbReference type="PANTHER" id="PTHR43377:SF6">
    <property type="entry name" value="GFO_IDH_MOCA-LIKE OXIDOREDUCTASE N-TERMINAL DOMAIN-CONTAINING PROTEIN"/>
    <property type="match status" value="1"/>
</dbReference>
<dbReference type="InterPro" id="IPR011004">
    <property type="entry name" value="Trimer_LpxA-like_sf"/>
</dbReference>
<sequence length="532" mass="60030">MTEGKYIGLIGLGYWGNNLLRNLYELNVLHTACDVDEKLLMERKSQFPGIEYVNSFEKVLQIPEIKAAAIATPAASHYELIKKALLAGKDVFVEKPLALTMTEGQELVQLAEQKKRILMVDHILQYHPAVIKLKELIKAGELGKIQYIYSNRLNIGKLRTEENILWSFAPHDISIILMLMDEEPLCVSTFGGAYLNEGIYDTTLSMFEFANGVKAHIFVSWLHPFKEQKLVVVGTKAMAVFDDVSEEKLFLYPHTIEWRNGKVPIAQKAQYQVVPFAKGEPLKIEMQHFLMCVKERKRPKTDGQEALKVLKILEACQTNIEQHSLSQGIPEIQEISPKIDKKYFVHESSFVDDQVEIGDGTKIWHYCHILKNTKIGQNCIFGQNVMVGPNVIIGNRVKVQNYVSIYESVELEDEVFCAPSMVFTNVINPRAFIERKTEFRKTLVKRGATLGANSTIICGVTIGEYALIGAGAVVTKEVLPYALVTGVPARQTGWVCKCGNTLKGIMIDNRMICRCCGLQYVKEGEHLRLEMK</sequence>
<dbReference type="Pfam" id="PF22725">
    <property type="entry name" value="GFO_IDH_MocA_C3"/>
    <property type="match status" value="1"/>
</dbReference>
<keyword evidence="1" id="KW-0808">Transferase</keyword>
<dbReference type="Gene3D" id="2.160.10.10">
    <property type="entry name" value="Hexapeptide repeat proteins"/>
    <property type="match status" value="1"/>
</dbReference>
<dbReference type="SUPFAM" id="SSF51161">
    <property type="entry name" value="Trimeric LpxA-like enzymes"/>
    <property type="match status" value="1"/>
</dbReference>
<dbReference type="GO" id="GO:0000166">
    <property type="term" value="F:nucleotide binding"/>
    <property type="evidence" value="ECO:0007669"/>
    <property type="project" value="InterPro"/>
</dbReference>
<dbReference type="InterPro" id="IPR000683">
    <property type="entry name" value="Gfo/Idh/MocA-like_OxRdtase_N"/>
</dbReference>
<accession>A0A1F5VG84</accession>
<dbReference type="CDD" id="cd03358">
    <property type="entry name" value="LbH_WxcM_N_like"/>
    <property type="match status" value="1"/>
</dbReference>
<dbReference type="InterPro" id="IPR001451">
    <property type="entry name" value="Hexapep"/>
</dbReference>
<protein>
    <submittedName>
        <fullName evidence="5">Oxidoreductase</fullName>
    </submittedName>
</protein>
<evidence type="ECO:0000313" key="5">
    <source>
        <dbReference type="EMBL" id="OGF62350.1"/>
    </source>
</evidence>
<dbReference type="AlphaFoldDB" id="A0A1F5VG84"/>
<evidence type="ECO:0000259" key="3">
    <source>
        <dbReference type="Pfam" id="PF01408"/>
    </source>
</evidence>
<dbReference type="SUPFAM" id="SSF55347">
    <property type="entry name" value="Glyceraldehyde-3-phosphate dehydrogenase-like, C-terminal domain"/>
    <property type="match status" value="1"/>
</dbReference>
<gene>
    <name evidence="5" type="ORF">A2Y62_17005</name>
</gene>
<evidence type="ECO:0000259" key="4">
    <source>
        <dbReference type="Pfam" id="PF22725"/>
    </source>
</evidence>
<dbReference type="Gene3D" id="3.40.50.720">
    <property type="entry name" value="NAD(P)-binding Rossmann-like Domain"/>
    <property type="match status" value="1"/>
</dbReference>
<dbReference type="STRING" id="1817863.A2Y62_17005"/>
<evidence type="ECO:0000313" key="6">
    <source>
        <dbReference type="Proteomes" id="UP000178943"/>
    </source>
</evidence>
<evidence type="ECO:0000256" key="1">
    <source>
        <dbReference type="ARBA" id="ARBA00022679"/>
    </source>
</evidence>
<dbReference type="InterPro" id="IPR051450">
    <property type="entry name" value="Gfo/Idh/MocA_Oxidoreductases"/>
</dbReference>
<evidence type="ECO:0000256" key="2">
    <source>
        <dbReference type="ARBA" id="ARBA00022737"/>
    </source>
</evidence>
<proteinExistence type="predicted"/>
<keyword evidence="2" id="KW-0677">Repeat</keyword>
<dbReference type="PANTHER" id="PTHR43377">
    <property type="entry name" value="BILIVERDIN REDUCTASE A"/>
    <property type="match status" value="1"/>
</dbReference>
<dbReference type="InterPro" id="IPR036291">
    <property type="entry name" value="NAD(P)-bd_dom_sf"/>
</dbReference>
<dbReference type="Pfam" id="PF00132">
    <property type="entry name" value="Hexapep"/>
    <property type="match status" value="2"/>
</dbReference>
<feature type="domain" description="Gfo/Idh/MocA-like oxidoreductase N-terminal" evidence="3">
    <location>
        <begin position="7"/>
        <end position="122"/>
    </location>
</feature>
<dbReference type="EMBL" id="MFGW01000180">
    <property type="protein sequence ID" value="OGF62350.1"/>
    <property type="molecule type" value="Genomic_DNA"/>
</dbReference>
<dbReference type="PROSITE" id="PS00101">
    <property type="entry name" value="HEXAPEP_TRANSFERASES"/>
    <property type="match status" value="1"/>
</dbReference>
<organism evidence="5 6">
    <name type="scientific">Candidatus Fischerbacteria bacterium RBG_13_37_8</name>
    <dbReference type="NCBI Taxonomy" id="1817863"/>
    <lineage>
        <taxon>Bacteria</taxon>
        <taxon>Candidatus Fischeribacteriota</taxon>
    </lineage>
</organism>
<name>A0A1F5VG84_9BACT</name>
<dbReference type="InterPro" id="IPR055170">
    <property type="entry name" value="GFO_IDH_MocA-like_dom"/>
</dbReference>
<dbReference type="SUPFAM" id="SSF51735">
    <property type="entry name" value="NAD(P)-binding Rossmann-fold domains"/>
    <property type="match status" value="1"/>
</dbReference>